<dbReference type="KEGG" id="shg:Sph21_4706"/>
<feature type="transmembrane region" description="Helical" evidence="1">
    <location>
        <begin position="20"/>
        <end position="41"/>
    </location>
</feature>
<evidence type="ECO:0000313" key="2">
    <source>
        <dbReference type="EMBL" id="ADZ81214.1"/>
    </source>
</evidence>
<gene>
    <name evidence="2" type="ordered locus">Sph21_4706</name>
</gene>
<organism evidence="2">
    <name type="scientific">Sphingobacterium sp. (strain 21)</name>
    <dbReference type="NCBI Taxonomy" id="743722"/>
    <lineage>
        <taxon>Bacteria</taxon>
        <taxon>Pseudomonadati</taxon>
        <taxon>Bacteroidota</taxon>
        <taxon>Sphingobacteriia</taxon>
        <taxon>Sphingobacteriales</taxon>
        <taxon>Sphingobacteriaceae</taxon>
        <taxon>Sphingobacterium</taxon>
    </lineage>
</organism>
<proteinExistence type="predicted"/>
<accession>F4CBA0</accession>
<evidence type="ECO:0000256" key="1">
    <source>
        <dbReference type="SAM" id="Phobius"/>
    </source>
</evidence>
<keyword evidence="1" id="KW-0812">Transmembrane</keyword>
<dbReference type="AlphaFoldDB" id="F4CBA0"/>
<dbReference type="EMBL" id="CP002584">
    <property type="protein sequence ID" value="ADZ81214.1"/>
    <property type="molecule type" value="Genomic_DNA"/>
</dbReference>
<dbReference type="STRING" id="743722.Sph21_4706"/>
<name>F4CBA0_SPHS2</name>
<dbReference type="HOGENOM" id="CLU_2669175_0_0_10"/>
<keyword evidence="1" id="KW-0472">Membrane</keyword>
<protein>
    <submittedName>
        <fullName evidence="2">Uncharacterized protein</fullName>
    </submittedName>
</protein>
<keyword evidence="1" id="KW-1133">Transmembrane helix</keyword>
<reference evidence="2" key="1">
    <citation type="submission" date="2011-03" db="EMBL/GenBank/DDBJ databases">
        <title>Complete sequence of Sphingobacterium sp. 21.</title>
        <authorList>
            <consortium name="US DOE Joint Genome Institute"/>
            <person name="Lucas S."/>
            <person name="Copeland A."/>
            <person name="Lapidus A."/>
            <person name="Cheng J.-F."/>
            <person name="Goodwin L."/>
            <person name="Pitluck S."/>
            <person name="Davenport K."/>
            <person name="Detter J.C."/>
            <person name="Han C."/>
            <person name="Tapia R."/>
            <person name="Land M."/>
            <person name="Hauser L."/>
            <person name="Kyrpides N."/>
            <person name="Ivanova N."/>
            <person name="Ovchinnikova G."/>
            <person name="Pagani I."/>
            <person name="Siebers A.K."/>
            <person name="Allgaier M."/>
            <person name="Thelen M.P."/>
            <person name="Hugenholtz P."/>
            <person name="Woyke T."/>
        </authorList>
    </citation>
    <scope>NUCLEOTIDE SEQUENCE</scope>
    <source>
        <strain evidence="2">21</strain>
    </source>
</reference>
<sequence length="75" mass="8855">MLSDQCGNNSKLFGEWYQHSPFYCHSYCFYSLIMFGFTLLVRLKDEALQLVFNQDFSSSYFVIYAGIGKHIHQLR</sequence>